<evidence type="ECO:0000256" key="7">
    <source>
        <dbReference type="ARBA" id="ARBA00022927"/>
    </source>
</evidence>
<evidence type="ECO:0000313" key="12">
    <source>
        <dbReference type="Proteomes" id="UP001165090"/>
    </source>
</evidence>
<keyword evidence="9 10" id="KW-0472">Membrane</keyword>
<gene>
    <name evidence="11" type="ORF">VaNZ11_011768</name>
</gene>
<reference evidence="11 12" key="1">
    <citation type="journal article" date="2023" name="IScience">
        <title>Expanded male sex-determining region conserved during the evolution of homothallism in the green alga Volvox.</title>
        <authorList>
            <person name="Yamamoto K."/>
            <person name="Matsuzaki R."/>
            <person name="Mahakham W."/>
            <person name="Heman W."/>
            <person name="Sekimoto H."/>
            <person name="Kawachi M."/>
            <person name="Minakuchi Y."/>
            <person name="Toyoda A."/>
            <person name="Nozaki H."/>
        </authorList>
    </citation>
    <scope>NUCLEOTIDE SEQUENCE [LARGE SCALE GENOMIC DNA]</scope>
    <source>
        <strain evidence="11 12">NIES-4468</strain>
    </source>
</reference>
<keyword evidence="6" id="KW-0931">ER-Golgi transport</keyword>
<evidence type="ECO:0000256" key="6">
    <source>
        <dbReference type="ARBA" id="ARBA00022892"/>
    </source>
</evidence>
<dbReference type="Pfam" id="PF09753">
    <property type="entry name" value="Use1"/>
    <property type="match status" value="1"/>
</dbReference>
<keyword evidence="8 10" id="KW-1133">Transmembrane helix</keyword>
<protein>
    <submittedName>
        <fullName evidence="11">Uncharacterized protein</fullName>
    </submittedName>
</protein>
<keyword evidence="3" id="KW-0813">Transport</keyword>
<keyword evidence="7" id="KW-0653">Protein transport</keyword>
<dbReference type="EMBL" id="BSDZ01000078">
    <property type="protein sequence ID" value="GLI67544.1"/>
    <property type="molecule type" value="Genomic_DNA"/>
</dbReference>
<evidence type="ECO:0000256" key="8">
    <source>
        <dbReference type="ARBA" id="ARBA00022989"/>
    </source>
</evidence>
<evidence type="ECO:0000256" key="10">
    <source>
        <dbReference type="SAM" id="Phobius"/>
    </source>
</evidence>
<proteinExistence type="inferred from homology"/>
<evidence type="ECO:0000256" key="5">
    <source>
        <dbReference type="ARBA" id="ARBA00022824"/>
    </source>
</evidence>
<dbReference type="PANTHER" id="PTHR13050">
    <property type="entry name" value="USE1-LIKE PROTEIN"/>
    <property type="match status" value="1"/>
</dbReference>
<comment type="subcellular location">
    <subcellularLocation>
        <location evidence="1">Endoplasmic reticulum membrane</location>
        <topology evidence="1">Single-pass type IV membrane protein</topology>
    </subcellularLocation>
</comment>
<keyword evidence="5" id="KW-0256">Endoplasmic reticulum</keyword>
<evidence type="ECO:0000313" key="11">
    <source>
        <dbReference type="EMBL" id="GLI67544.1"/>
    </source>
</evidence>
<keyword evidence="4 10" id="KW-0812">Transmembrane</keyword>
<dbReference type="PANTHER" id="PTHR13050:SF7">
    <property type="entry name" value="VESICLE TRANSPORT PROTEIN USE1"/>
    <property type="match status" value="1"/>
</dbReference>
<evidence type="ECO:0000256" key="1">
    <source>
        <dbReference type="ARBA" id="ARBA00004163"/>
    </source>
</evidence>
<organism evidence="11 12">
    <name type="scientific">Volvox africanus</name>
    <dbReference type="NCBI Taxonomy" id="51714"/>
    <lineage>
        <taxon>Eukaryota</taxon>
        <taxon>Viridiplantae</taxon>
        <taxon>Chlorophyta</taxon>
        <taxon>core chlorophytes</taxon>
        <taxon>Chlorophyceae</taxon>
        <taxon>CS clade</taxon>
        <taxon>Chlamydomonadales</taxon>
        <taxon>Volvocaceae</taxon>
        <taxon>Volvox</taxon>
    </lineage>
</organism>
<name>A0ABQ5SCN7_9CHLO</name>
<sequence>MAVPGTASAGPTLPEPNGSHLEVSFRRLLESCLEHLKALDASAVPVTQSLHATTTAVGAAGDGLHGDAAATCTSSTGVTSTSTSNDSDTAARVLKMRHYVDTLRELLEDLRTQQDTLGLDAATLDLYDTHVKAIAAAVPKVQLPPYCQNLVAGTAVAPDVSGNSSSVRPGPSLTYLTPPAASSLRRRPGPISAAAGGCGERRADMVGLSSAASQRLREAEAAQALLTDELADLTASLKANALGMAGAVAERGRLLDATDAALTDSLSAAKRNTAEAGRQIKRSGGNLCFTCMALLLVGLLFTAMIVYIKFTHMFGYRATESLFRGGSGWLGKLPFGGGRGAGNTYGITDDAVLGKGSGQSYEESADSWQWRGEV</sequence>
<evidence type="ECO:0000256" key="9">
    <source>
        <dbReference type="ARBA" id="ARBA00023136"/>
    </source>
</evidence>
<evidence type="ECO:0000256" key="3">
    <source>
        <dbReference type="ARBA" id="ARBA00022448"/>
    </source>
</evidence>
<feature type="transmembrane region" description="Helical" evidence="10">
    <location>
        <begin position="284"/>
        <end position="308"/>
    </location>
</feature>
<dbReference type="InterPro" id="IPR019150">
    <property type="entry name" value="Vesicle_transport_protein_Use1"/>
</dbReference>
<comment type="similarity">
    <text evidence="2">Belongs to the USE1 family.</text>
</comment>
<comment type="caution">
    <text evidence="11">The sequence shown here is derived from an EMBL/GenBank/DDBJ whole genome shotgun (WGS) entry which is preliminary data.</text>
</comment>
<dbReference type="Proteomes" id="UP001165090">
    <property type="component" value="Unassembled WGS sequence"/>
</dbReference>
<evidence type="ECO:0000256" key="2">
    <source>
        <dbReference type="ARBA" id="ARBA00007891"/>
    </source>
</evidence>
<evidence type="ECO:0000256" key="4">
    <source>
        <dbReference type="ARBA" id="ARBA00022692"/>
    </source>
</evidence>
<accession>A0ABQ5SCN7</accession>
<keyword evidence="12" id="KW-1185">Reference proteome</keyword>